<evidence type="ECO:0000313" key="3">
    <source>
        <dbReference type="Proteomes" id="UP001341840"/>
    </source>
</evidence>
<gene>
    <name evidence="2" type="ORF">PIB30_082133</name>
</gene>
<comment type="caution">
    <text evidence="2">The sequence shown here is derived from an EMBL/GenBank/DDBJ whole genome shotgun (WGS) entry which is preliminary data.</text>
</comment>
<organism evidence="2 3">
    <name type="scientific">Stylosanthes scabra</name>
    <dbReference type="NCBI Taxonomy" id="79078"/>
    <lineage>
        <taxon>Eukaryota</taxon>
        <taxon>Viridiplantae</taxon>
        <taxon>Streptophyta</taxon>
        <taxon>Embryophyta</taxon>
        <taxon>Tracheophyta</taxon>
        <taxon>Spermatophyta</taxon>
        <taxon>Magnoliopsida</taxon>
        <taxon>eudicotyledons</taxon>
        <taxon>Gunneridae</taxon>
        <taxon>Pentapetalae</taxon>
        <taxon>rosids</taxon>
        <taxon>fabids</taxon>
        <taxon>Fabales</taxon>
        <taxon>Fabaceae</taxon>
        <taxon>Papilionoideae</taxon>
        <taxon>50 kb inversion clade</taxon>
        <taxon>dalbergioids sensu lato</taxon>
        <taxon>Dalbergieae</taxon>
        <taxon>Pterocarpus clade</taxon>
        <taxon>Stylosanthes</taxon>
    </lineage>
</organism>
<accession>A0ABU6TSJ9</accession>
<dbReference type="Proteomes" id="UP001341840">
    <property type="component" value="Unassembled WGS sequence"/>
</dbReference>
<reference evidence="2 3" key="1">
    <citation type="journal article" date="2023" name="Plants (Basel)">
        <title>Bridging the Gap: Combining Genomics and Transcriptomics Approaches to Understand Stylosanthes scabra, an Orphan Legume from the Brazilian Caatinga.</title>
        <authorList>
            <person name="Ferreira-Neto J.R.C."/>
            <person name="da Silva M.D."/>
            <person name="Binneck E."/>
            <person name="de Melo N.F."/>
            <person name="da Silva R.H."/>
            <person name="de Melo A.L.T.M."/>
            <person name="Pandolfi V."/>
            <person name="Bustamante F.O."/>
            <person name="Brasileiro-Vidal A.C."/>
            <person name="Benko-Iseppon A.M."/>
        </authorList>
    </citation>
    <scope>NUCLEOTIDE SEQUENCE [LARGE SCALE GENOMIC DNA]</scope>
    <source>
        <tissue evidence="2">Leaves</tissue>
    </source>
</reference>
<feature type="compositionally biased region" description="Polar residues" evidence="1">
    <location>
        <begin position="1"/>
        <end position="17"/>
    </location>
</feature>
<name>A0ABU6TSJ9_9FABA</name>
<sequence>MQASRSRVSMDDSSGSMTEFGILGGAKDRFAAHLSGTCHGGRSLSARQHINDECRDAPGED</sequence>
<protein>
    <submittedName>
        <fullName evidence="2">Uncharacterized protein</fullName>
    </submittedName>
</protein>
<proteinExistence type="predicted"/>
<keyword evidence="3" id="KW-1185">Reference proteome</keyword>
<evidence type="ECO:0000256" key="1">
    <source>
        <dbReference type="SAM" id="MobiDB-lite"/>
    </source>
</evidence>
<feature type="region of interest" description="Disordered" evidence="1">
    <location>
        <begin position="1"/>
        <end position="20"/>
    </location>
</feature>
<evidence type="ECO:0000313" key="2">
    <source>
        <dbReference type="EMBL" id="MED6151405.1"/>
    </source>
</evidence>
<dbReference type="EMBL" id="JASCZI010091873">
    <property type="protein sequence ID" value="MED6151405.1"/>
    <property type="molecule type" value="Genomic_DNA"/>
</dbReference>